<protein>
    <submittedName>
        <fullName evidence="1">Uncharacterized protein</fullName>
    </submittedName>
</protein>
<organism evidence="1 2">
    <name type="scientific">Aeromonas phage PS1</name>
    <dbReference type="NCBI Taxonomy" id="2591406"/>
    <lineage>
        <taxon>Viruses</taxon>
        <taxon>Duplodnaviria</taxon>
        <taxon>Heunggongvirae</taxon>
        <taxon>Uroviricota</taxon>
        <taxon>Caudoviricetes</taxon>
        <taxon>Chimalliviridae</taxon>
        <taxon>Ferozepurvirus</taxon>
        <taxon>Ferozepurvirus PS1</taxon>
    </lineage>
</organism>
<accession>A0A514TUQ6</accession>
<proteinExistence type="predicted"/>
<sequence length="210" mass="23352">MKIQSMLFALFMTVVGSDVVAMSADPEPINYNIRAAEAVVTNTYVNNQGNPVLSIELKKGIQSQTVYFVCAKGSSDYSVFYDFTDINNQATDYSTGFAIQYYPKGQGNKARLVYDDWDNNLILSDRRNATFTQAMERAGKLKGGTIVFAFYSTDNYEQGTPTAYSWSMPVEDFVKNVNGVVKGGEFDGACDHALVKGHSPTVQYQMPRMR</sequence>
<evidence type="ECO:0000313" key="2">
    <source>
        <dbReference type="Proteomes" id="UP000317703"/>
    </source>
</evidence>
<reference evidence="1" key="1">
    <citation type="submission" date="2019-06" db="EMBL/GenBank/DDBJ databases">
        <title>Complete genome sequence of Aeromonas hydrophila bacteriophage PS1.</title>
        <authorList>
            <person name="Rai S."/>
            <person name="Tyagi A."/>
            <person name="Kumar N."/>
            <person name="Singh N."/>
        </authorList>
    </citation>
    <scope>NUCLEOTIDE SEQUENCE [LARGE SCALE GENOMIC DNA]</scope>
</reference>
<name>A0A514TUQ6_9CAUD</name>
<dbReference type="EMBL" id="MN032614">
    <property type="protein sequence ID" value="QDJ96755.1"/>
    <property type="molecule type" value="Genomic_DNA"/>
</dbReference>
<keyword evidence="2" id="KW-1185">Reference proteome</keyword>
<dbReference type="Proteomes" id="UP000317703">
    <property type="component" value="Segment"/>
</dbReference>
<gene>
    <name evidence="1" type="ORF">PS1_0244</name>
</gene>
<evidence type="ECO:0000313" key="1">
    <source>
        <dbReference type="EMBL" id="QDJ96755.1"/>
    </source>
</evidence>